<dbReference type="AlphaFoldDB" id="A0A415MEC3"/>
<name>A0A415MEC3_9FIRM</name>
<gene>
    <name evidence="1" type="ORF">DW007_02585</name>
</gene>
<protein>
    <submittedName>
        <fullName evidence="1">Uncharacterized protein</fullName>
    </submittedName>
</protein>
<proteinExistence type="predicted"/>
<reference evidence="1 2" key="1">
    <citation type="submission" date="2018-08" db="EMBL/GenBank/DDBJ databases">
        <title>A genome reference for cultivated species of the human gut microbiota.</title>
        <authorList>
            <person name="Zou Y."/>
            <person name="Xue W."/>
            <person name="Luo G."/>
        </authorList>
    </citation>
    <scope>NUCLEOTIDE SEQUENCE [LARGE SCALE GENOMIC DNA]</scope>
    <source>
        <strain evidence="1 2">AF36-7BH</strain>
    </source>
</reference>
<sequence length="145" mass="16948">MIPIELENNSKQIEENLKTILTLEYMGIHIEDTKEQDFKQLYYFSVPEKSTIETNDFLNDQIKTSDGLIQVAKDFLAVMIISSCKSEFDDSEEDEKFYEDVENNISEYALFFARVRQGEIWNKEMGKVAVNKVLGKLQNQLYKQV</sequence>
<organism evidence="1 2">
    <name type="scientific">Lachnospira eligens</name>
    <dbReference type="NCBI Taxonomy" id="39485"/>
    <lineage>
        <taxon>Bacteria</taxon>
        <taxon>Bacillati</taxon>
        <taxon>Bacillota</taxon>
        <taxon>Clostridia</taxon>
        <taxon>Lachnospirales</taxon>
        <taxon>Lachnospiraceae</taxon>
        <taxon>Lachnospira</taxon>
    </lineage>
</organism>
<dbReference type="RefSeq" id="WP_118370288.1">
    <property type="nucleotide sequence ID" value="NZ_QROY01000002.1"/>
</dbReference>
<dbReference type="Proteomes" id="UP000285201">
    <property type="component" value="Unassembled WGS sequence"/>
</dbReference>
<comment type="caution">
    <text evidence="1">The sequence shown here is derived from an EMBL/GenBank/DDBJ whole genome shotgun (WGS) entry which is preliminary data.</text>
</comment>
<dbReference type="EMBL" id="QROY01000002">
    <property type="protein sequence ID" value="RHL71050.1"/>
    <property type="molecule type" value="Genomic_DNA"/>
</dbReference>
<accession>A0A415MEC3</accession>
<evidence type="ECO:0000313" key="2">
    <source>
        <dbReference type="Proteomes" id="UP000285201"/>
    </source>
</evidence>
<evidence type="ECO:0000313" key="1">
    <source>
        <dbReference type="EMBL" id="RHL71050.1"/>
    </source>
</evidence>